<dbReference type="AlphaFoldDB" id="A0A4Y2UVE3"/>
<reference evidence="1 2" key="1">
    <citation type="journal article" date="2019" name="Sci. Rep.">
        <title>Orb-weaving spider Araneus ventricosus genome elucidates the spidroin gene catalogue.</title>
        <authorList>
            <person name="Kono N."/>
            <person name="Nakamura H."/>
            <person name="Ohtoshi R."/>
            <person name="Moran D.A.P."/>
            <person name="Shinohara A."/>
            <person name="Yoshida Y."/>
            <person name="Fujiwara M."/>
            <person name="Mori M."/>
            <person name="Tomita M."/>
            <person name="Arakawa K."/>
        </authorList>
    </citation>
    <scope>NUCLEOTIDE SEQUENCE [LARGE SCALE GENOMIC DNA]</scope>
</reference>
<dbReference type="EMBL" id="BGPR01039642">
    <property type="protein sequence ID" value="GBO15646.1"/>
    <property type="molecule type" value="Genomic_DNA"/>
</dbReference>
<sequence>MVNIQLKSKLQSSYPPFIVRRGEGLNFLEISPYLENQASLSLETSHFPNKHLASNRQNRRKTISKTNVMPNSIKLNNSPIPSRLQSVFYINDELSFLDAPSTFDGAPMLSSYTFASTHRIQQFLPYI</sequence>
<accession>A0A4Y2UVE3</accession>
<gene>
    <name evidence="1" type="ORF">AVEN_69709_1</name>
</gene>
<evidence type="ECO:0000313" key="2">
    <source>
        <dbReference type="Proteomes" id="UP000499080"/>
    </source>
</evidence>
<comment type="caution">
    <text evidence="1">The sequence shown here is derived from an EMBL/GenBank/DDBJ whole genome shotgun (WGS) entry which is preliminary data.</text>
</comment>
<protein>
    <submittedName>
        <fullName evidence="1">Uncharacterized protein</fullName>
    </submittedName>
</protein>
<proteinExistence type="predicted"/>
<evidence type="ECO:0000313" key="1">
    <source>
        <dbReference type="EMBL" id="GBO15646.1"/>
    </source>
</evidence>
<dbReference type="Proteomes" id="UP000499080">
    <property type="component" value="Unassembled WGS sequence"/>
</dbReference>
<keyword evidence="2" id="KW-1185">Reference proteome</keyword>
<organism evidence="1 2">
    <name type="scientific">Araneus ventricosus</name>
    <name type="common">Orbweaver spider</name>
    <name type="synonym">Epeira ventricosa</name>
    <dbReference type="NCBI Taxonomy" id="182803"/>
    <lineage>
        <taxon>Eukaryota</taxon>
        <taxon>Metazoa</taxon>
        <taxon>Ecdysozoa</taxon>
        <taxon>Arthropoda</taxon>
        <taxon>Chelicerata</taxon>
        <taxon>Arachnida</taxon>
        <taxon>Araneae</taxon>
        <taxon>Araneomorphae</taxon>
        <taxon>Entelegynae</taxon>
        <taxon>Araneoidea</taxon>
        <taxon>Araneidae</taxon>
        <taxon>Araneus</taxon>
    </lineage>
</organism>
<name>A0A4Y2UVE3_ARAVE</name>